<keyword evidence="2" id="KW-0732">Signal</keyword>
<sequence length="136" mass="14813">MQFLKTILLALSATTTFAAVIDTSKLQPAAPVTGVAGIRGSNGIVDSRVTTGITQKGPKQGGGRESSSRASNLFYKLRCEAPKTATVGQKEVDFCMANMRCNHGRKIELNSERIPQNQRLAKLQECEDLCECIRRI</sequence>
<keyword evidence="4" id="KW-1185">Reference proteome</keyword>
<dbReference type="GeneID" id="54290226"/>
<dbReference type="Proteomes" id="UP000799778">
    <property type="component" value="Unassembled WGS sequence"/>
</dbReference>
<organism evidence="3 4">
    <name type="scientific">Aaosphaeria arxii CBS 175.79</name>
    <dbReference type="NCBI Taxonomy" id="1450172"/>
    <lineage>
        <taxon>Eukaryota</taxon>
        <taxon>Fungi</taxon>
        <taxon>Dikarya</taxon>
        <taxon>Ascomycota</taxon>
        <taxon>Pezizomycotina</taxon>
        <taxon>Dothideomycetes</taxon>
        <taxon>Pleosporomycetidae</taxon>
        <taxon>Pleosporales</taxon>
        <taxon>Pleosporales incertae sedis</taxon>
        <taxon>Aaosphaeria</taxon>
    </lineage>
</organism>
<proteinExistence type="predicted"/>
<gene>
    <name evidence="3" type="ORF">BU24DRAFT_474135</name>
</gene>
<evidence type="ECO:0000256" key="2">
    <source>
        <dbReference type="SAM" id="SignalP"/>
    </source>
</evidence>
<evidence type="ECO:0000313" key="4">
    <source>
        <dbReference type="Proteomes" id="UP000799778"/>
    </source>
</evidence>
<accession>A0A6A5X8G2</accession>
<evidence type="ECO:0000256" key="1">
    <source>
        <dbReference type="SAM" id="MobiDB-lite"/>
    </source>
</evidence>
<feature type="region of interest" description="Disordered" evidence="1">
    <location>
        <begin position="49"/>
        <end position="69"/>
    </location>
</feature>
<name>A0A6A5X8G2_9PLEO</name>
<dbReference type="AlphaFoldDB" id="A0A6A5X8G2"/>
<feature type="signal peptide" evidence="2">
    <location>
        <begin position="1"/>
        <end position="18"/>
    </location>
</feature>
<reference evidence="3" key="1">
    <citation type="journal article" date="2020" name="Stud. Mycol.">
        <title>101 Dothideomycetes genomes: a test case for predicting lifestyles and emergence of pathogens.</title>
        <authorList>
            <person name="Haridas S."/>
            <person name="Albert R."/>
            <person name="Binder M."/>
            <person name="Bloem J."/>
            <person name="Labutti K."/>
            <person name="Salamov A."/>
            <person name="Andreopoulos B."/>
            <person name="Baker S."/>
            <person name="Barry K."/>
            <person name="Bills G."/>
            <person name="Bluhm B."/>
            <person name="Cannon C."/>
            <person name="Castanera R."/>
            <person name="Culley D."/>
            <person name="Daum C."/>
            <person name="Ezra D."/>
            <person name="Gonzalez J."/>
            <person name="Henrissat B."/>
            <person name="Kuo A."/>
            <person name="Liang C."/>
            <person name="Lipzen A."/>
            <person name="Lutzoni F."/>
            <person name="Magnuson J."/>
            <person name="Mondo S."/>
            <person name="Nolan M."/>
            <person name="Ohm R."/>
            <person name="Pangilinan J."/>
            <person name="Park H.-J."/>
            <person name="Ramirez L."/>
            <person name="Alfaro M."/>
            <person name="Sun H."/>
            <person name="Tritt A."/>
            <person name="Yoshinaga Y."/>
            <person name="Zwiers L.-H."/>
            <person name="Turgeon B."/>
            <person name="Goodwin S."/>
            <person name="Spatafora J."/>
            <person name="Crous P."/>
            <person name="Grigoriev I."/>
        </authorList>
    </citation>
    <scope>NUCLEOTIDE SEQUENCE</scope>
    <source>
        <strain evidence="3">CBS 175.79</strain>
    </source>
</reference>
<dbReference type="EMBL" id="ML978079">
    <property type="protein sequence ID" value="KAF2009206.1"/>
    <property type="molecule type" value="Genomic_DNA"/>
</dbReference>
<protein>
    <submittedName>
        <fullName evidence="3">Uncharacterized protein</fullName>
    </submittedName>
</protein>
<evidence type="ECO:0000313" key="3">
    <source>
        <dbReference type="EMBL" id="KAF2009206.1"/>
    </source>
</evidence>
<dbReference type="RefSeq" id="XP_033377545.1">
    <property type="nucleotide sequence ID" value="XM_033532829.1"/>
</dbReference>
<feature type="chain" id="PRO_5025577363" evidence="2">
    <location>
        <begin position="19"/>
        <end position="136"/>
    </location>
</feature>